<keyword evidence="2 7" id="KW-0813">Transport</keyword>
<evidence type="ECO:0000256" key="1">
    <source>
        <dbReference type="ARBA" id="ARBA00004651"/>
    </source>
</evidence>
<dbReference type="RefSeq" id="WP_078922562.1">
    <property type="nucleotide sequence ID" value="NZ_FUYB01000009.1"/>
</dbReference>
<feature type="transmembrane region" description="Helical" evidence="7">
    <location>
        <begin position="324"/>
        <end position="342"/>
    </location>
</feature>
<dbReference type="Pfam" id="PF00528">
    <property type="entry name" value="BPD_transp_1"/>
    <property type="match status" value="1"/>
</dbReference>
<evidence type="ECO:0000256" key="7">
    <source>
        <dbReference type="RuleBase" id="RU363032"/>
    </source>
</evidence>
<dbReference type="EMBL" id="FUYB01000009">
    <property type="protein sequence ID" value="SKA80601.1"/>
    <property type="molecule type" value="Genomic_DNA"/>
</dbReference>
<feature type="transmembrane region" description="Helical" evidence="7">
    <location>
        <begin position="127"/>
        <end position="149"/>
    </location>
</feature>
<feature type="transmembrane region" description="Helical" evidence="7">
    <location>
        <begin position="49"/>
        <end position="75"/>
    </location>
</feature>
<keyword evidence="6 7" id="KW-0472">Membrane</keyword>
<dbReference type="SUPFAM" id="SSF161098">
    <property type="entry name" value="MetI-like"/>
    <property type="match status" value="2"/>
</dbReference>
<dbReference type="Gene3D" id="1.10.3720.10">
    <property type="entry name" value="MetI-like"/>
    <property type="match status" value="2"/>
</dbReference>
<accession>A0A1T4WVD9</accession>
<dbReference type="STRING" id="92487.SAMN02745130_02095"/>
<comment type="similarity">
    <text evidence="7">Belongs to the binding-protein-dependent transport system permease family.</text>
</comment>
<protein>
    <submittedName>
        <fullName evidence="9">Thiamine transport system permease protein</fullName>
    </submittedName>
</protein>
<dbReference type="CDD" id="cd06261">
    <property type="entry name" value="TM_PBP2"/>
    <property type="match status" value="1"/>
</dbReference>
<feature type="domain" description="ABC transmembrane type-1" evidence="8">
    <location>
        <begin position="50"/>
        <end position="251"/>
    </location>
</feature>
<dbReference type="PROSITE" id="PS50928">
    <property type="entry name" value="ABC_TM1"/>
    <property type="match status" value="2"/>
</dbReference>
<dbReference type="AlphaFoldDB" id="A0A1T4WVD9"/>
<feature type="transmembrane region" description="Helical" evidence="7">
    <location>
        <begin position="452"/>
        <end position="472"/>
    </location>
</feature>
<organism evidence="9 10">
    <name type="scientific">Thiothrix eikelboomii</name>
    <dbReference type="NCBI Taxonomy" id="92487"/>
    <lineage>
        <taxon>Bacteria</taxon>
        <taxon>Pseudomonadati</taxon>
        <taxon>Pseudomonadota</taxon>
        <taxon>Gammaproteobacteria</taxon>
        <taxon>Thiotrichales</taxon>
        <taxon>Thiotrichaceae</taxon>
        <taxon>Thiothrix</taxon>
    </lineage>
</organism>
<proteinExistence type="inferred from homology"/>
<dbReference type="PANTHER" id="PTHR30183">
    <property type="entry name" value="MOLYBDENUM TRANSPORT SYSTEM PERMEASE PROTEIN MODB"/>
    <property type="match status" value="1"/>
</dbReference>
<evidence type="ECO:0000313" key="9">
    <source>
        <dbReference type="EMBL" id="SKA80601.1"/>
    </source>
</evidence>
<evidence type="ECO:0000313" key="10">
    <source>
        <dbReference type="Proteomes" id="UP000190460"/>
    </source>
</evidence>
<comment type="subcellular location">
    <subcellularLocation>
        <location evidence="1 7">Cell membrane</location>
        <topology evidence="1 7">Multi-pass membrane protein</topology>
    </subcellularLocation>
</comment>
<feature type="transmembrane region" description="Helical" evidence="7">
    <location>
        <begin position="186"/>
        <end position="207"/>
    </location>
</feature>
<sequence length="519" mass="58424">MAQRSSQVIGYLALISLLLITTWAFYGLSRVGEDGLSVAVFTDPYIHSLLLFSLKQAALSATGAVVLALPVARALYYLPKLVGKQLFLAFCLLCFVLPTLILITGLVALLGQAGWLTPYLGESWNLYGLQGILLAHLFLNMPFAIRAFYLQLQSIPASSWQLARQLKLKTWQHWALLEWPQLRGRLLTVWAFVFVLCFNSFAVVLSLGGGPQATTLEVAIYQALKYDFNIPEALSLAWLQLLITGSLFLLMTRFSASAWLSADTARTQFLPRLTAYSRLIHQWIYGLAWLVLLAPLLALLPNLWQIQVERLAELAILKPVLTSLTLGVVAAGLAVLLALMILTPIRLARLAGQDKQQWLLETLANHSLILPAMVVSVGLYVWLLTQGRLERWGWFFIVLINTLILVPFALQQLKPRLFQFDDQYQRLTQQLKLNSCTYWQVLLPWLKRDLQAALVLTLLLAMGDVAIFSIFAKDEWSSLPWLIYTYASSYRIPEASVLSLLFLLICGGLVVWLERIKNH</sequence>
<keyword evidence="4 7" id="KW-0812">Transmembrane</keyword>
<keyword evidence="5 7" id="KW-1133">Transmembrane helix</keyword>
<dbReference type="PANTHER" id="PTHR30183:SF9">
    <property type="entry name" value="THIAMINE TRANSPORT SYSTEM PERMEASE PROTEIN THIP"/>
    <property type="match status" value="1"/>
</dbReference>
<feature type="transmembrane region" description="Helical" evidence="7">
    <location>
        <begin position="283"/>
        <end position="304"/>
    </location>
</feature>
<name>A0A1T4WVD9_9GAMM</name>
<feature type="transmembrane region" description="Helical" evidence="7">
    <location>
        <begin position="237"/>
        <end position="262"/>
    </location>
</feature>
<evidence type="ECO:0000256" key="6">
    <source>
        <dbReference type="ARBA" id="ARBA00023136"/>
    </source>
</evidence>
<dbReference type="OrthoDB" id="7066776at2"/>
<reference evidence="9 10" key="1">
    <citation type="submission" date="2017-02" db="EMBL/GenBank/DDBJ databases">
        <authorList>
            <person name="Peterson S.W."/>
        </authorList>
    </citation>
    <scope>NUCLEOTIDE SEQUENCE [LARGE SCALE GENOMIC DNA]</scope>
    <source>
        <strain evidence="9 10">ATCC 49788</strain>
    </source>
</reference>
<dbReference type="InterPro" id="IPR000515">
    <property type="entry name" value="MetI-like"/>
</dbReference>
<keyword evidence="10" id="KW-1185">Reference proteome</keyword>
<gene>
    <name evidence="9" type="ORF">SAMN02745130_02095</name>
</gene>
<evidence type="ECO:0000256" key="5">
    <source>
        <dbReference type="ARBA" id="ARBA00022989"/>
    </source>
</evidence>
<feature type="transmembrane region" description="Helical" evidence="7">
    <location>
        <begin position="363"/>
        <end position="385"/>
    </location>
</feature>
<feature type="transmembrane region" description="Helical" evidence="7">
    <location>
        <begin position="391"/>
        <end position="410"/>
    </location>
</feature>
<feature type="transmembrane region" description="Helical" evidence="7">
    <location>
        <begin position="87"/>
        <end position="115"/>
    </location>
</feature>
<dbReference type="GO" id="GO:0055085">
    <property type="term" value="P:transmembrane transport"/>
    <property type="evidence" value="ECO:0007669"/>
    <property type="project" value="InterPro"/>
</dbReference>
<keyword evidence="3" id="KW-1003">Cell membrane</keyword>
<evidence type="ECO:0000259" key="8">
    <source>
        <dbReference type="PROSITE" id="PS50928"/>
    </source>
</evidence>
<feature type="transmembrane region" description="Helical" evidence="7">
    <location>
        <begin position="492"/>
        <end position="513"/>
    </location>
</feature>
<dbReference type="GO" id="GO:0005886">
    <property type="term" value="C:plasma membrane"/>
    <property type="evidence" value="ECO:0007669"/>
    <property type="project" value="UniProtKB-SubCell"/>
</dbReference>
<evidence type="ECO:0000256" key="2">
    <source>
        <dbReference type="ARBA" id="ARBA00022448"/>
    </source>
</evidence>
<dbReference type="Proteomes" id="UP000190460">
    <property type="component" value="Unassembled WGS sequence"/>
</dbReference>
<feature type="transmembrane region" description="Helical" evidence="7">
    <location>
        <begin position="9"/>
        <end position="29"/>
    </location>
</feature>
<dbReference type="InterPro" id="IPR035906">
    <property type="entry name" value="MetI-like_sf"/>
</dbReference>
<evidence type="ECO:0000256" key="4">
    <source>
        <dbReference type="ARBA" id="ARBA00022692"/>
    </source>
</evidence>
<evidence type="ECO:0000256" key="3">
    <source>
        <dbReference type="ARBA" id="ARBA00022475"/>
    </source>
</evidence>
<feature type="domain" description="ABC transmembrane type-1" evidence="8">
    <location>
        <begin position="320"/>
        <end position="513"/>
    </location>
</feature>